<evidence type="ECO:0000256" key="1">
    <source>
        <dbReference type="SAM" id="Phobius"/>
    </source>
</evidence>
<evidence type="ECO:0000313" key="2">
    <source>
        <dbReference type="EMBL" id="GBF50980.1"/>
    </source>
</evidence>
<keyword evidence="1" id="KW-0812">Transmembrane</keyword>
<dbReference type="AlphaFoldDB" id="A0A2P2E284"/>
<dbReference type="EMBL" id="BFBB01000008">
    <property type="protein sequence ID" value="GBF50980.1"/>
    <property type="molecule type" value="Genomic_DNA"/>
</dbReference>
<reference evidence="2 3" key="1">
    <citation type="submission" date="2018-02" db="EMBL/GenBank/DDBJ databases">
        <title>Novel Leptospira species isolated from soil and water in Japan.</title>
        <authorList>
            <person name="Nakao R."/>
            <person name="Masuzawa T."/>
        </authorList>
    </citation>
    <scope>NUCLEOTIDE SEQUENCE [LARGE SCALE GENOMIC DNA]</scope>
    <source>
        <strain evidence="2 3">YH101</strain>
    </source>
</reference>
<keyword evidence="1" id="KW-1133">Transmembrane helix</keyword>
<keyword evidence="1" id="KW-0472">Membrane</keyword>
<sequence length="132" mass="15142">MLTEASIIVPFWLRLNPDEFFSWYTKNQASLVDYYTLLEVSSLLLTLLSLIVLQIQKSSGGLWMGISFLFSLFVILTFFIFFKDANAQLNAGPIAKEVFIDTIQRWGNWQWIRVGLGSVAFIAALVFLQKEH</sequence>
<feature type="transmembrane region" description="Helical" evidence="1">
    <location>
        <begin position="34"/>
        <end position="55"/>
    </location>
</feature>
<name>A0A2P2E284_9LEPT</name>
<protein>
    <recommendedName>
        <fullName evidence="4">DUF1772 domain-containing protein</fullName>
    </recommendedName>
</protein>
<comment type="caution">
    <text evidence="2">The sequence shown here is derived from an EMBL/GenBank/DDBJ whole genome shotgun (WGS) entry which is preliminary data.</text>
</comment>
<keyword evidence="3" id="KW-1185">Reference proteome</keyword>
<evidence type="ECO:0008006" key="4">
    <source>
        <dbReference type="Google" id="ProtNLM"/>
    </source>
</evidence>
<feature type="transmembrane region" description="Helical" evidence="1">
    <location>
        <begin position="62"/>
        <end position="82"/>
    </location>
</feature>
<feature type="transmembrane region" description="Helical" evidence="1">
    <location>
        <begin position="111"/>
        <end position="128"/>
    </location>
</feature>
<gene>
    <name evidence="2" type="ORF">LPTSP4_25110</name>
</gene>
<organism evidence="2 3">
    <name type="scientific">Leptospira ryugenii</name>
    <dbReference type="NCBI Taxonomy" id="1917863"/>
    <lineage>
        <taxon>Bacteria</taxon>
        <taxon>Pseudomonadati</taxon>
        <taxon>Spirochaetota</taxon>
        <taxon>Spirochaetia</taxon>
        <taxon>Leptospirales</taxon>
        <taxon>Leptospiraceae</taxon>
        <taxon>Leptospira</taxon>
    </lineage>
</organism>
<accession>A0A2P2E284</accession>
<evidence type="ECO:0000313" key="3">
    <source>
        <dbReference type="Proteomes" id="UP000245133"/>
    </source>
</evidence>
<proteinExistence type="predicted"/>
<dbReference type="Proteomes" id="UP000245133">
    <property type="component" value="Unassembled WGS sequence"/>
</dbReference>